<sequence precursor="true">MLSLRCAVAVVCLTNALAAAEDLRRIAVADYVDKMKAGWVGQMVGVGWGFPTEFQYLGKVIPANEVPVWRPETVNQFNQDDLYVEMTFLRTLEQYGLDCPIRQAGIDFANSRYQLWHANEAGRNNLRRGISPPGSGHPRYNEHADDIDYQIEADYSGLIAPGAPQVPIDLGELFGRLMNYGDGVYGGQFVGALYSEAFFESDVRRIIDAGLRCLPPESAYAVMVRDVVAWSDEHPGDWQAVWRLVEEKYHNNAEHSPPLCSGHGGEDHFSIDAKLNGAYILLGLLYGDHDPDQTTVIAMRCGQDSDCNPSNAAGVLFTTIGYAQLPPRYTSALETDRRFSHTEYDFTALTNVSLKLARQAVERVGGRVERNTAGDEEFVIPVVSPRPSPLMASRVPEPIGPSRFSETEIKQIDPEVTP</sequence>
<accession>A0A5C5ZYH1</accession>
<gene>
    <name evidence="3" type="ORF">Pla108_41540</name>
</gene>
<dbReference type="SUPFAM" id="SSF101478">
    <property type="entry name" value="ADP-ribosylglycohydrolase"/>
    <property type="match status" value="1"/>
</dbReference>
<dbReference type="RefSeq" id="WP_146446825.1">
    <property type="nucleotide sequence ID" value="NZ_SJPR01000013.1"/>
</dbReference>
<keyword evidence="2" id="KW-0732">Signal</keyword>
<dbReference type="InterPro" id="IPR005502">
    <property type="entry name" value="Ribosyl_crysJ1"/>
</dbReference>
<reference evidence="3 4" key="1">
    <citation type="submission" date="2019-02" db="EMBL/GenBank/DDBJ databases">
        <title>Deep-cultivation of Planctomycetes and their phenomic and genomic characterization uncovers novel biology.</title>
        <authorList>
            <person name="Wiegand S."/>
            <person name="Jogler M."/>
            <person name="Boedeker C."/>
            <person name="Pinto D."/>
            <person name="Vollmers J."/>
            <person name="Rivas-Marin E."/>
            <person name="Kohn T."/>
            <person name="Peeters S.H."/>
            <person name="Heuer A."/>
            <person name="Rast P."/>
            <person name="Oberbeckmann S."/>
            <person name="Bunk B."/>
            <person name="Jeske O."/>
            <person name="Meyerdierks A."/>
            <person name="Storesund J.E."/>
            <person name="Kallscheuer N."/>
            <person name="Luecker S."/>
            <person name="Lage O.M."/>
            <person name="Pohl T."/>
            <person name="Merkel B.J."/>
            <person name="Hornburger P."/>
            <person name="Mueller R.-W."/>
            <person name="Bruemmer F."/>
            <person name="Labrenz M."/>
            <person name="Spormann A.M."/>
            <person name="Op Den Camp H."/>
            <person name="Overmann J."/>
            <person name="Amann R."/>
            <person name="Jetten M.S.M."/>
            <person name="Mascher T."/>
            <person name="Medema M.H."/>
            <person name="Devos D.P."/>
            <person name="Kaster A.-K."/>
            <person name="Ovreas L."/>
            <person name="Rohde M."/>
            <person name="Galperin M.Y."/>
            <person name="Jogler C."/>
        </authorList>
    </citation>
    <scope>NUCLEOTIDE SEQUENCE [LARGE SCALE GENOMIC DNA]</scope>
    <source>
        <strain evidence="3 4">Pla108</strain>
    </source>
</reference>
<evidence type="ECO:0000256" key="1">
    <source>
        <dbReference type="SAM" id="MobiDB-lite"/>
    </source>
</evidence>
<keyword evidence="3" id="KW-0378">Hydrolase</keyword>
<dbReference type="AlphaFoldDB" id="A0A5C5ZYH1"/>
<evidence type="ECO:0000313" key="4">
    <source>
        <dbReference type="Proteomes" id="UP000317421"/>
    </source>
</evidence>
<comment type="caution">
    <text evidence="3">The sequence shown here is derived from an EMBL/GenBank/DDBJ whole genome shotgun (WGS) entry which is preliminary data.</text>
</comment>
<evidence type="ECO:0000313" key="3">
    <source>
        <dbReference type="EMBL" id="TWT92011.1"/>
    </source>
</evidence>
<dbReference type="Pfam" id="PF03747">
    <property type="entry name" value="ADP_ribosyl_GH"/>
    <property type="match status" value="1"/>
</dbReference>
<dbReference type="Proteomes" id="UP000317421">
    <property type="component" value="Unassembled WGS sequence"/>
</dbReference>
<protein>
    <submittedName>
        <fullName evidence="3">ADP-ribosylglycohydrolase</fullName>
    </submittedName>
</protein>
<dbReference type="GO" id="GO:0016787">
    <property type="term" value="F:hydrolase activity"/>
    <property type="evidence" value="ECO:0007669"/>
    <property type="project" value="UniProtKB-KW"/>
</dbReference>
<keyword evidence="4" id="KW-1185">Reference proteome</keyword>
<dbReference type="InterPro" id="IPR036705">
    <property type="entry name" value="Ribosyl_crysJ1_sf"/>
</dbReference>
<proteinExistence type="predicted"/>
<feature type="chain" id="PRO_5022771695" evidence="2">
    <location>
        <begin position="19"/>
        <end position="418"/>
    </location>
</feature>
<evidence type="ECO:0000256" key="2">
    <source>
        <dbReference type="SAM" id="SignalP"/>
    </source>
</evidence>
<dbReference type="EMBL" id="SJPR01000013">
    <property type="protein sequence ID" value="TWT92011.1"/>
    <property type="molecule type" value="Genomic_DNA"/>
</dbReference>
<dbReference type="Gene3D" id="1.10.4080.10">
    <property type="entry name" value="ADP-ribosylation/Crystallin J1"/>
    <property type="match status" value="1"/>
</dbReference>
<dbReference type="OrthoDB" id="9761704at2"/>
<name>A0A5C5ZYH1_9BACT</name>
<feature type="signal peptide" evidence="2">
    <location>
        <begin position="1"/>
        <end position="18"/>
    </location>
</feature>
<feature type="region of interest" description="Disordered" evidence="1">
    <location>
        <begin position="390"/>
        <end position="418"/>
    </location>
</feature>
<organism evidence="3 4">
    <name type="scientific">Botrimarina colliarenosi</name>
    <dbReference type="NCBI Taxonomy" id="2528001"/>
    <lineage>
        <taxon>Bacteria</taxon>
        <taxon>Pseudomonadati</taxon>
        <taxon>Planctomycetota</taxon>
        <taxon>Planctomycetia</taxon>
        <taxon>Pirellulales</taxon>
        <taxon>Lacipirellulaceae</taxon>
        <taxon>Botrimarina</taxon>
    </lineage>
</organism>
<feature type="compositionally biased region" description="Basic and acidic residues" evidence="1">
    <location>
        <begin position="405"/>
        <end position="418"/>
    </location>
</feature>